<dbReference type="GO" id="GO:0046872">
    <property type="term" value="F:metal ion binding"/>
    <property type="evidence" value="ECO:0007669"/>
    <property type="project" value="InterPro"/>
</dbReference>
<dbReference type="InterPro" id="IPR011249">
    <property type="entry name" value="Metalloenz_LuxS/M16"/>
</dbReference>
<reference evidence="5" key="1">
    <citation type="submission" date="2017-04" db="EMBL/GenBank/DDBJ databases">
        <authorList>
            <person name="Varghese N."/>
            <person name="Submissions S."/>
        </authorList>
    </citation>
    <scope>NUCLEOTIDE SEQUENCE [LARGE SCALE GENOMIC DNA]</scope>
    <source>
        <strain evidence="5">DSM 4125</strain>
    </source>
</reference>
<dbReference type="EMBL" id="FXAW01000004">
    <property type="protein sequence ID" value="SMG33643.1"/>
    <property type="molecule type" value="Genomic_DNA"/>
</dbReference>
<dbReference type="AlphaFoldDB" id="A0A1X7JZK5"/>
<gene>
    <name evidence="4" type="ORF">SAMN05661096_02140</name>
</gene>
<dbReference type="OrthoDB" id="9811314at2"/>
<dbReference type="RefSeq" id="WP_085517056.1">
    <property type="nucleotide sequence ID" value="NZ_FXAW01000004.1"/>
</dbReference>
<evidence type="ECO:0000313" key="4">
    <source>
        <dbReference type="EMBL" id="SMG33643.1"/>
    </source>
</evidence>
<dbReference type="Gene3D" id="3.30.830.10">
    <property type="entry name" value="Metalloenzyme, LuxS/M16 peptidase-like"/>
    <property type="match status" value="2"/>
</dbReference>
<protein>
    <submittedName>
        <fullName evidence="4">Predicted Zn-dependent peptidase</fullName>
    </submittedName>
</protein>
<dbReference type="InterPro" id="IPR007863">
    <property type="entry name" value="Peptidase_M16_C"/>
</dbReference>
<dbReference type="PANTHER" id="PTHR11851">
    <property type="entry name" value="METALLOPROTEASE"/>
    <property type="match status" value="1"/>
</dbReference>
<dbReference type="PANTHER" id="PTHR11851:SF49">
    <property type="entry name" value="MITOCHONDRIAL-PROCESSING PEPTIDASE SUBUNIT ALPHA"/>
    <property type="match status" value="1"/>
</dbReference>
<evidence type="ECO:0000259" key="3">
    <source>
        <dbReference type="Pfam" id="PF05193"/>
    </source>
</evidence>
<keyword evidence="5" id="KW-1185">Reference proteome</keyword>
<dbReference type="STRING" id="1028.SAMN05661096_02140"/>
<evidence type="ECO:0000256" key="1">
    <source>
        <dbReference type="ARBA" id="ARBA00007261"/>
    </source>
</evidence>
<feature type="domain" description="Peptidase M16 N-terminal" evidence="2">
    <location>
        <begin position="20"/>
        <end position="161"/>
    </location>
</feature>
<dbReference type="Pfam" id="PF05193">
    <property type="entry name" value="Peptidase_M16_C"/>
    <property type="match status" value="1"/>
</dbReference>
<dbReference type="Proteomes" id="UP000193804">
    <property type="component" value="Unassembled WGS sequence"/>
</dbReference>
<dbReference type="InterPro" id="IPR050361">
    <property type="entry name" value="MPP/UQCRC_Complex"/>
</dbReference>
<accession>A0A1X7JZK5</accession>
<dbReference type="SUPFAM" id="SSF63411">
    <property type="entry name" value="LuxS/MPP-like metallohydrolase"/>
    <property type="match status" value="2"/>
</dbReference>
<sequence>MNQFKVKTLENGIRVIHQPVSNSKIVHCGFALDIGSRDEKPHQVGIAHFWEHMAFKGTKKRKAFHILNRLDSVGGELNAYTTKEKIFFHASVLEQYLDKAMDLLVDITFQSIFPERQIEKERQVILEEMAMYKDSPEDDIQDQFDEVIFSDHPLGNNILGTEESLKSFTRNHFLDFLEENLDTERTVFSIVGDISDKKLERYVKKYLEPITHHKRKRERVLFEIYQPKTLNFNKEISQSQCAIGTTAYPIHHPKRLAFFMLVNILGGPGMNSRLNMALREKYGFVYAIDAGYHPFTDTALFSIFFGTDPGQLPKSIMLVKKELKKLQDKSLGSLQLHVAKQQLMGQLAMAEENNMSYMLMLGRSLLDKDKIESLDDLFAQIKQISAKDLQDTANEIFNDDRLSILTYKAKRR</sequence>
<comment type="similarity">
    <text evidence="1">Belongs to the peptidase M16 family.</text>
</comment>
<organism evidence="4 5">
    <name type="scientific">Marivirga sericea</name>
    <dbReference type="NCBI Taxonomy" id="1028"/>
    <lineage>
        <taxon>Bacteria</taxon>
        <taxon>Pseudomonadati</taxon>
        <taxon>Bacteroidota</taxon>
        <taxon>Cytophagia</taxon>
        <taxon>Cytophagales</taxon>
        <taxon>Marivirgaceae</taxon>
        <taxon>Marivirga</taxon>
    </lineage>
</organism>
<evidence type="ECO:0000259" key="2">
    <source>
        <dbReference type="Pfam" id="PF00675"/>
    </source>
</evidence>
<dbReference type="Pfam" id="PF00675">
    <property type="entry name" value="Peptidase_M16"/>
    <property type="match status" value="1"/>
</dbReference>
<dbReference type="InterPro" id="IPR011765">
    <property type="entry name" value="Pept_M16_N"/>
</dbReference>
<name>A0A1X7JZK5_9BACT</name>
<proteinExistence type="inferred from homology"/>
<evidence type="ECO:0000313" key="5">
    <source>
        <dbReference type="Proteomes" id="UP000193804"/>
    </source>
</evidence>
<feature type="domain" description="Peptidase M16 C-terminal" evidence="3">
    <location>
        <begin position="167"/>
        <end position="343"/>
    </location>
</feature>